<dbReference type="EMBL" id="FRCP01000023">
    <property type="protein sequence ID" value="SHM96053.1"/>
    <property type="molecule type" value="Genomic_DNA"/>
</dbReference>
<dbReference type="Proteomes" id="UP000184038">
    <property type="component" value="Unassembled WGS sequence"/>
</dbReference>
<dbReference type="InterPro" id="IPR018878">
    <property type="entry name" value="ORF6C_dom"/>
</dbReference>
<keyword evidence="3" id="KW-1185">Reference proteome</keyword>
<feature type="domain" description="ORF6C" evidence="1">
    <location>
        <begin position="43"/>
        <end position="143"/>
    </location>
</feature>
<evidence type="ECO:0000259" key="1">
    <source>
        <dbReference type="Pfam" id="PF10552"/>
    </source>
</evidence>
<gene>
    <name evidence="2" type="ORF">SAMN02746066_04109</name>
</gene>
<evidence type="ECO:0000313" key="2">
    <source>
        <dbReference type="EMBL" id="SHM96053.1"/>
    </source>
</evidence>
<proteinExistence type="predicted"/>
<dbReference type="Pfam" id="PF10552">
    <property type="entry name" value="ORF6C"/>
    <property type="match status" value="1"/>
</dbReference>
<organism evidence="2 3">
    <name type="scientific">Anaerosporobacter mobilis DSM 15930</name>
    <dbReference type="NCBI Taxonomy" id="1120996"/>
    <lineage>
        <taxon>Bacteria</taxon>
        <taxon>Bacillati</taxon>
        <taxon>Bacillota</taxon>
        <taxon>Clostridia</taxon>
        <taxon>Lachnospirales</taxon>
        <taxon>Lachnospiraceae</taxon>
        <taxon>Anaerosporobacter</taxon>
    </lineage>
</organism>
<protein>
    <submittedName>
        <fullName evidence="2">ORF6C domain-containing protein</fullName>
    </submittedName>
</protein>
<dbReference type="OrthoDB" id="9812611at2"/>
<dbReference type="RefSeq" id="WP_073290866.1">
    <property type="nucleotide sequence ID" value="NZ_FRCP01000023.1"/>
</dbReference>
<evidence type="ECO:0000313" key="3">
    <source>
        <dbReference type="Proteomes" id="UP000184038"/>
    </source>
</evidence>
<reference evidence="2 3" key="1">
    <citation type="submission" date="2016-11" db="EMBL/GenBank/DDBJ databases">
        <authorList>
            <person name="Jaros S."/>
            <person name="Januszkiewicz K."/>
            <person name="Wedrychowicz H."/>
        </authorList>
    </citation>
    <scope>NUCLEOTIDE SEQUENCE [LARGE SCALE GENOMIC DNA]</scope>
    <source>
        <strain evidence="2 3">DSM 15930</strain>
    </source>
</reference>
<accession>A0A1M7MXW9</accession>
<sequence>MNELQTVTNQTPIEIALGIDEEGMTTAKKLYAFLKLDKKIVISRVNSVDKDLQNFKQDLPLLGCDMDRITTAVKKMGVKCLGGKDSNSYKDNSMRTKVYTDIYEQLKRQFGVSSYKSLKRNQCDMALKIIEHYALPMILQEEIRDCNAQMALQ</sequence>
<name>A0A1M7MXW9_9FIRM</name>
<dbReference type="STRING" id="1120996.SAMN02746066_04109"/>
<dbReference type="AlphaFoldDB" id="A0A1M7MXW9"/>